<protein>
    <submittedName>
        <fullName evidence="1">Uncharacterized protein</fullName>
    </submittedName>
</protein>
<dbReference type="RefSeq" id="WP_065170114.1">
    <property type="nucleotide sequence ID" value="NZ_AP018045.1"/>
</dbReference>
<reference evidence="1 2" key="1">
    <citation type="submission" date="2020-09" db="EMBL/GenBank/DDBJ databases">
        <title>Complete, closed and curated genome sequences of Photobacterium damselae subsp. piscicida isolates from Australia indicate localised evolution and additional plasmid-borne pathogenicity mechanisms.</title>
        <authorList>
            <person name="Baseggio L."/>
            <person name="Silayeva O."/>
            <person name="Buller N."/>
            <person name="Landos M."/>
            <person name="Engelstaedter J."/>
            <person name="Barnes A.C."/>
        </authorList>
    </citation>
    <scope>NUCLEOTIDE SEQUENCE [LARGE SCALE GENOMIC DNA]</scope>
    <source>
        <strain evidence="1 2">AS-16-0540-1</strain>
    </source>
</reference>
<evidence type="ECO:0000313" key="1">
    <source>
        <dbReference type="EMBL" id="QOD55892.1"/>
    </source>
</evidence>
<evidence type="ECO:0000313" key="2">
    <source>
        <dbReference type="Proteomes" id="UP000516656"/>
    </source>
</evidence>
<dbReference type="AlphaFoldDB" id="A0A5F0YIC6"/>
<accession>A0A5F0YIC6</accession>
<organism evidence="1 2">
    <name type="scientific">Photobacterium damsela subsp. piscicida</name>
    <name type="common">Pasteurella piscicida</name>
    <dbReference type="NCBI Taxonomy" id="38294"/>
    <lineage>
        <taxon>Bacteria</taxon>
        <taxon>Pseudomonadati</taxon>
        <taxon>Pseudomonadota</taxon>
        <taxon>Gammaproteobacteria</taxon>
        <taxon>Vibrionales</taxon>
        <taxon>Vibrionaceae</taxon>
        <taxon>Photobacterium</taxon>
    </lineage>
</organism>
<dbReference type="EMBL" id="CP061854">
    <property type="protein sequence ID" value="QOD55892.1"/>
    <property type="molecule type" value="Genomic_DNA"/>
</dbReference>
<name>A0A5F0YIC6_PHODP</name>
<proteinExistence type="predicted"/>
<gene>
    <name evidence="1" type="ORF">IC627_11470</name>
</gene>
<sequence>MDRKSFTIFSLVGFAAMVAIQLGEIWLTHHNIDAVFFIVQWLPLYLAWGAMVAIALFYRKSDPEHKPNWHIQL</sequence>
<dbReference type="Proteomes" id="UP000516656">
    <property type="component" value="Chromosome 1"/>
</dbReference>